<dbReference type="SUPFAM" id="SSF50129">
    <property type="entry name" value="GroES-like"/>
    <property type="match status" value="1"/>
</dbReference>
<dbReference type="InterPro" id="IPR013154">
    <property type="entry name" value="ADH-like_N"/>
</dbReference>
<dbReference type="PROSITE" id="PS01162">
    <property type="entry name" value="QOR_ZETA_CRYSTAL"/>
    <property type="match status" value="1"/>
</dbReference>
<name>A0A2K2U9Q6_9ACTN</name>
<dbReference type="Pfam" id="PF13602">
    <property type="entry name" value="ADH_zinc_N_2"/>
    <property type="match status" value="1"/>
</dbReference>
<dbReference type="SMART" id="SM00829">
    <property type="entry name" value="PKS_ER"/>
    <property type="match status" value="1"/>
</dbReference>
<accession>A0A2K2U9Q6</accession>
<dbReference type="PANTHER" id="PTHR11695:SF294">
    <property type="entry name" value="RETICULON-4-INTERACTING PROTEIN 1, MITOCHONDRIAL"/>
    <property type="match status" value="1"/>
</dbReference>
<dbReference type="Gene3D" id="3.40.50.720">
    <property type="entry name" value="NAD(P)-binding Rossmann-like Domain"/>
    <property type="match status" value="1"/>
</dbReference>
<dbReference type="GO" id="GO:0016491">
    <property type="term" value="F:oxidoreductase activity"/>
    <property type="evidence" value="ECO:0007669"/>
    <property type="project" value="UniProtKB-KW"/>
</dbReference>
<reference evidence="4" key="1">
    <citation type="submission" date="2018-01" db="EMBL/GenBank/DDBJ databases">
        <title>Rubneribacter badeniensis gen. nov., sp. nov., and Colonibacter rubneri, gen. nov., sp. nov., WGS of new members of the Eggerthellaceae.</title>
        <authorList>
            <person name="Danylec N."/>
            <person name="Stoll D.A."/>
            <person name="Doetsch A."/>
            <person name="Kulling S.E."/>
            <person name="Huch M."/>
        </authorList>
    </citation>
    <scope>NUCLEOTIDE SEQUENCE [LARGE SCALE GENOMIC DNA]</scope>
    <source>
        <strain evidence="4">ResAG-96</strain>
    </source>
</reference>
<dbReference type="InterPro" id="IPR020843">
    <property type="entry name" value="ER"/>
</dbReference>
<evidence type="ECO:0000313" key="3">
    <source>
        <dbReference type="EMBL" id="PNV66999.1"/>
    </source>
</evidence>
<evidence type="ECO:0000256" key="1">
    <source>
        <dbReference type="ARBA" id="ARBA00023002"/>
    </source>
</evidence>
<dbReference type="InterPro" id="IPR002364">
    <property type="entry name" value="Quin_OxRdtase/zeta-crystal_CS"/>
</dbReference>
<dbReference type="Pfam" id="PF08240">
    <property type="entry name" value="ADH_N"/>
    <property type="match status" value="1"/>
</dbReference>
<comment type="caution">
    <text evidence="3">The sequence shown here is derived from an EMBL/GenBank/DDBJ whole genome shotgun (WGS) entry which is preliminary data.</text>
</comment>
<evidence type="ECO:0000313" key="4">
    <source>
        <dbReference type="Proteomes" id="UP000236197"/>
    </source>
</evidence>
<dbReference type="InterPro" id="IPR011032">
    <property type="entry name" value="GroES-like_sf"/>
</dbReference>
<dbReference type="GO" id="GO:0008270">
    <property type="term" value="F:zinc ion binding"/>
    <property type="evidence" value="ECO:0007669"/>
    <property type="project" value="InterPro"/>
</dbReference>
<keyword evidence="1" id="KW-0560">Oxidoreductase</keyword>
<feature type="domain" description="Enoyl reductase (ER)" evidence="2">
    <location>
        <begin position="16"/>
        <end position="333"/>
    </location>
</feature>
<organism evidence="3 4">
    <name type="scientific">Enteroscipio rubneri</name>
    <dbReference type="NCBI Taxonomy" id="2070686"/>
    <lineage>
        <taxon>Bacteria</taxon>
        <taxon>Bacillati</taxon>
        <taxon>Actinomycetota</taxon>
        <taxon>Coriobacteriia</taxon>
        <taxon>Eggerthellales</taxon>
        <taxon>Eggerthellaceae</taxon>
        <taxon>Enteroscipio</taxon>
    </lineage>
</organism>
<dbReference type="InterPro" id="IPR036291">
    <property type="entry name" value="NAD(P)-bd_dom_sf"/>
</dbReference>
<dbReference type="SUPFAM" id="SSF51735">
    <property type="entry name" value="NAD(P)-binding Rossmann-fold domains"/>
    <property type="match status" value="1"/>
</dbReference>
<proteinExistence type="predicted"/>
<dbReference type="InterPro" id="IPR050700">
    <property type="entry name" value="YIM1/Zinc_Alcohol_DH_Fams"/>
</dbReference>
<dbReference type="AlphaFoldDB" id="A0A2K2U9Q6"/>
<gene>
    <name evidence="3" type="ORF">C2L71_10085</name>
</gene>
<evidence type="ECO:0000259" key="2">
    <source>
        <dbReference type="SMART" id="SM00829"/>
    </source>
</evidence>
<dbReference type="Gene3D" id="3.90.180.10">
    <property type="entry name" value="Medium-chain alcohol dehydrogenases, catalytic domain"/>
    <property type="match status" value="1"/>
</dbReference>
<protein>
    <submittedName>
        <fullName evidence="3">NADPH:quinone reductase</fullName>
    </submittedName>
</protein>
<sequence length="336" mass="36996">MTTMMKAMGISRYHQKQLEEFMLPIPAIAPDEVLVKVHAASVNPVDYKIRDGVLKLLINYRMPLVLGFDFAGTVAKAGSQVTRFKVGDEVYGLPRRTMVGTFAQFFAVKAADIALKPKNLDFEQAASVPLVGLTTYQAFNELMGLRSGESILIQAGAGGIGTFAIQLAKIMGAYVATTASEKGRALVERLGADEVIDYRTTDFWKVLHGYDCLYDVFGGKSLDEGFKILRRGGRVVSLNGTPNARFGKTQRLGFWKTEALRVASLPLTLREKRYDVTYNMIFVRPDARQLAILAGLYEEGRLVPVVDKVFPLAEAQAALDYSQSGRAKGKIVLKVE</sequence>
<dbReference type="PANTHER" id="PTHR11695">
    <property type="entry name" value="ALCOHOL DEHYDROGENASE RELATED"/>
    <property type="match status" value="1"/>
</dbReference>
<dbReference type="EMBL" id="PPEK01000014">
    <property type="protein sequence ID" value="PNV66999.1"/>
    <property type="molecule type" value="Genomic_DNA"/>
</dbReference>
<keyword evidence="4" id="KW-1185">Reference proteome</keyword>
<dbReference type="CDD" id="cd05289">
    <property type="entry name" value="MDR_like_2"/>
    <property type="match status" value="1"/>
</dbReference>
<dbReference type="RefSeq" id="WP_103265635.1">
    <property type="nucleotide sequence ID" value="NZ_CABMLE010000014.1"/>
</dbReference>
<dbReference type="Proteomes" id="UP000236197">
    <property type="component" value="Unassembled WGS sequence"/>
</dbReference>